<proteinExistence type="predicted"/>
<protein>
    <submittedName>
        <fullName evidence="1">Uncharacterized protein</fullName>
    </submittedName>
</protein>
<feature type="non-terminal residue" evidence="1">
    <location>
        <position position="165"/>
    </location>
</feature>
<comment type="caution">
    <text evidence="1">The sequence shown here is derived from an EMBL/GenBank/DDBJ whole genome shotgun (WGS) entry which is preliminary data.</text>
</comment>
<gene>
    <name evidence="1" type="ORF">EZS28_005855</name>
</gene>
<dbReference type="AlphaFoldDB" id="A0A5J4WUZ9"/>
<accession>A0A5J4WUZ9</accession>
<reference evidence="1 2" key="1">
    <citation type="submission" date="2019-03" db="EMBL/GenBank/DDBJ databases">
        <title>Single cell metagenomics reveals metabolic interactions within the superorganism composed of flagellate Streblomastix strix and complex community of Bacteroidetes bacteria on its surface.</title>
        <authorList>
            <person name="Treitli S.C."/>
            <person name="Kolisko M."/>
            <person name="Husnik F."/>
            <person name="Keeling P."/>
            <person name="Hampl V."/>
        </authorList>
    </citation>
    <scope>NUCLEOTIDE SEQUENCE [LARGE SCALE GENOMIC DNA]</scope>
    <source>
        <strain evidence="1">ST1C</strain>
    </source>
</reference>
<dbReference type="EMBL" id="SNRW01000916">
    <property type="protein sequence ID" value="KAA6398623.1"/>
    <property type="molecule type" value="Genomic_DNA"/>
</dbReference>
<dbReference type="Proteomes" id="UP000324800">
    <property type="component" value="Unassembled WGS sequence"/>
</dbReference>
<name>A0A5J4WUZ9_9EUKA</name>
<organism evidence="1 2">
    <name type="scientific">Streblomastix strix</name>
    <dbReference type="NCBI Taxonomy" id="222440"/>
    <lineage>
        <taxon>Eukaryota</taxon>
        <taxon>Metamonada</taxon>
        <taxon>Preaxostyla</taxon>
        <taxon>Oxymonadida</taxon>
        <taxon>Streblomastigidae</taxon>
        <taxon>Streblomastix</taxon>
    </lineage>
</organism>
<sequence length="165" mass="19202">MTSSDGLEYLRSSEDKTVVPKIKYKTLEKGSTHKFNRKSKTNDKAKAFIDKMLNEYSIKQSNEQPIKQPVEQLVEQFVEQTVELTDLGEILDKYLEERRIKEAQEKIEINKLLDVLLSDQDKQIQEIINTLTSERVKNAMIYAINYTKFECKEGVKKPQKTGKII</sequence>
<evidence type="ECO:0000313" key="2">
    <source>
        <dbReference type="Proteomes" id="UP000324800"/>
    </source>
</evidence>
<evidence type="ECO:0000313" key="1">
    <source>
        <dbReference type="EMBL" id="KAA6398623.1"/>
    </source>
</evidence>